<sequence>MIFIFLVASIIRSSEVIEQAIEQENYAQNLVTHTNILKQLIINNDIYKDNYNASTWHDSQRKLAMILKDSPTLTPQEQTLKNSINSQNLSVIRLFQKINENKLHNASEAIKAHLKNRLIIQLETIRGDSEQLSTIAQKNIHHVLKQEVAIIVIILAVCIFLLTFGAHHLTKVFKTSMNEIKDAFQANHSGHFEEIKLSNHSQEFENIANAFNAMNEKLSKTTVSLQVMKQVVEERTHVLEELSNTDPLTKVANRRALFDRGHIEISRVQRSQNNLTIILLDCDLFKEFNDKYGHLVGDEVLMHICEICTKEIREIDFLGRYGGEEFVIILPDCDIAGGLETARRIQDSLARHCMSVDNKEINMTLSIGIATFNEKHQSFEELINDADRAMYLAKENGRNRIEVYKSQNLH</sequence>
<keyword evidence="3" id="KW-0472">Membrane</keyword>
<organism evidence="5 6">
    <name type="scientific">Thalassotalea castellviae</name>
    <dbReference type="NCBI Taxonomy" id="3075612"/>
    <lineage>
        <taxon>Bacteria</taxon>
        <taxon>Pseudomonadati</taxon>
        <taxon>Pseudomonadota</taxon>
        <taxon>Gammaproteobacteria</taxon>
        <taxon>Alteromonadales</taxon>
        <taxon>Colwelliaceae</taxon>
        <taxon>Thalassotalea</taxon>
    </lineage>
</organism>
<evidence type="ECO:0000259" key="4">
    <source>
        <dbReference type="PROSITE" id="PS50887"/>
    </source>
</evidence>
<keyword evidence="3" id="KW-0812">Transmembrane</keyword>
<dbReference type="InterPro" id="IPR050469">
    <property type="entry name" value="Diguanylate_Cyclase"/>
</dbReference>
<evidence type="ECO:0000313" key="6">
    <source>
        <dbReference type="Proteomes" id="UP001266357"/>
    </source>
</evidence>
<dbReference type="PANTHER" id="PTHR45138:SF9">
    <property type="entry name" value="DIGUANYLATE CYCLASE DGCM-RELATED"/>
    <property type="match status" value="1"/>
</dbReference>
<keyword evidence="5" id="KW-0548">Nucleotidyltransferase</keyword>
<accession>A0ABU3A5G9</accession>
<feature type="domain" description="GGDEF" evidence="4">
    <location>
        <begin position="273"/>
        <end position="406"/>
    </location>
</feature>
<dbReference type="SMART" id="SM00267">
    <property type="entry name" value="GGDEF"/>
    <property type="match status" value="1"/>
</dbReference>
<evidence type="ECO:0000256" key="1">
    <source>
        <dbReference type="ARBA" id="ARBA00012528"/>
    </source>
</evidence>
<dbReference type="PROSITE" id="PS50887">
    <property type="entry name" value="GGDEF"/>
    <property type="match status" value="1"/>
</dbReference>
<dbReference type="InterPro" id="IPR029787">
    <property type="entry name" value="Nucleotide_cyclase"/>
</dbReference>
<keyword evidence="6" id="KW-1185">Reference proteome</keyword>
<dbReference type="Proteomes" id="UP001266357">
    <property type="component" value="Unassembled WGS sequence"/>
</dbReference>
<protein>
    <recommendedName>
        <fullName evidence="1">diguanylate cyclase</fullName>
        <ecNumber evidence="1">2.7.7.65</ecNumber>
    </recommendedName>
</protein>
<dbReference type="InterPro" id="IPR000160">
    <property type="entry name" value="GGDEF_dom"/>
</dbReference>
<evidence type="ECO:0000256" key="3">
    <source>
        <dbReference type="SAM" id="Phobius"/>
    </source>
</evidence>
<evidence type="ECO:0000256" key="2">
    <source>
        <dbReference type="ARBA" id="ARBA00034247"/>
    </source>
</evidence>
<dbReference type="Gene3D" id="3.30.70.270">
    <property type="match status" value="1"/>
</dbReference>
<dbReference type="GO" id="GO:0052621">
    <property type="term" value="F:diguanylate cyclase activity"/>
    <property type="evidence" value="ECO:0007669"/>
    <property type="project" value="UniProtKB-EC"/>
</dbReference>
<dbReference type="NCBIfam" id="TIGR00254">
    <property type="entry name" value="GGDEF"/>
    <property type="match status" value="1"/>
</dbReference>
<dbReference type="Gene3D" id="6.10.340.10">
    <property type="match status" value="1"/>
</dbReference>
<dbReference type="CDD" id="cd01949">
    <property type="entry name" value="GGDEF"/>
    <property type="match status" value="1"/>
</dbReference>
<keyword evidence="5" id="KW-0808">Transferase</keyword>
<comment type="caution">
    <text evidence="5">The sequence shown here is derived from an EMBL/GenBank/DDBJ whole genome shotgun (WGS) entry which is preliminary data.</text>
</comment>
<reference evidence="5 6" key="1">
    <citation type="submission" date="2023-09" db="EMBL/GenBank/DDBJ databases">
        <authorList>
            <person name="Rey-Velasco X."/>
        </authorList>
    </citation>
    <scope>NUCLEOTIDE SEQUENCE [LARGE SCALE GENOMIC DNA]</scope>
    <source>
        <strain evidence="5 6">W431</strain>
    </source>
</reference>
<feature type="transmembrane region" description="Helical" evidence="3">
    <location>
        <begin position="148"/>
        <end position="169"/>
    </location>
</feature>
<proteinExistence type="predicted"/>
<dbReference type="EC" id="2.7.7.65" evidence="1"/>
<dbReference type="SUPFAM" id="SSF55073">
    <property type="entry name" value="Nucleotide cyclase"/>
    <property type="match status" value="1"/>
</dbReference>
<name>A0ABU3A5G9_9GAMM</name>
<dbReference type="RefSeq" id="WP_311583538.1">
    <property type="nucleotide sequence ID" value="NZ_JAVRIF010000009.1"/>
</dbReference>
<dbReference type="EMBL" id="JAVRIF010000009">
    <property type="protein sequence ID" value="MDT0604787.1"/>
    <property type="molecule type" value="Genomic_DNA"/>
</dbReference>
<dbReference type="InterPro" id="IPR043128">
    <property type="entry name" value="Rev_trsase/Diguanyl_cyclase"/>
</dbReference>
<gene>
    <name evidence="5" type="ORF">RM573_14370</name>
</gene>
<keyword evidence="3" id="KW-1133">Transmembrane helix</keyword>
<comment type="catalytic activity">
    <reaction evidence="2">
        <text>2 GTP = 3',3'-c-di-GMP + 2 diphosphate</text>
        <dbReference type="Rhea" id="RHEA:24898"/>
        <dbReference type="ChEBI" id="CHEBI:33019"/>
        <dbReference type="ChEBI" id="CHEBI:37565"/>
        <dbReference type="ChEBI" id="CHEBI:58805"/>
        <dbReference type="EC" id="2.7.7.65"/>
    </reaction>
</comment>
<evidence type="ECO:0000313" key="5">
    <source>
        <dbReference type="EMBL" id="MDT0604787.1"/>
    </source>
</evidence>
<dbReference type="Pfam" id="PF00990">
    <property type="entry name" value="GGDEF"/>
    <property type="match status" value="1"/>
</dbReference>
<dbReference type="PANTHER" id="PTHR45138">
    <property type="entry name" value="REGULATORY COMPONENTS OF SENSORY TRANSDUCTION SYSTEM"/>
    <property type="match status" value="1"/>
</dbReference>